<accession>F5IWX0</accession>
<keyword evidence="1" id="KW-0813">Transport</keyword>
<dbReference type="HOGENOM" id="CLU_004317_1_0_10"/>
<gene>
    <name evidence="3" type="ORF">HMPREF9455_01587</name>
</gene>
<dbReference type="InterPro" id="IPR012910">
    <property type="entry name" value="Plug_dom"/>
</dbReference>
<keyword evidence="1" id="KW-0812">Transmembrane</keyword>
<dbReference type="NCBIfam" id="TIGR04056">
    <property type="entry name" value="OMP_RagA_SusC"/>
    <property type="match status" value="1"/>
</dbReference>
<dbReference type="InterPro" id="IPR023996">
    <property type="entry name" value="TonB-dep_OMP_SusC/RagA"/>
</dbReference>
<comment type="caution">
    <text evidence="3">The sequence shown here is derived from an EMBL/GenBank/DDBJ whole genome shotgun (WGS) entry which is preliminary data.</text>
</comment>
<dbReference type="InterPro" id="IPR023997">
    <property type="entry name" value="TonB-dep_OMP_SusC/RagA_CS"/>
</dbReference>
<dbReference type="PROSITE" id="PS00018">
    <property type="entry name" value="EF_HAND_1"/>
    <property type="match status" value="1"/>
</dbReference>
<dbReference type="PROSITE" id="PS52016">
    <property type="entry name" value="TONB_DEPENDENT_REC_3"/>
    <property type="match status" value="1"/>
</dbReference>
<dbReference type="InterPro" id="IPR037066">
    <property type="entry name" value="Plug_dom_sf"/>
</dbReference>
<keyword evidence="1" id="KW-1134">Transmembrane beta strand</keyword>
<dbReference type="Pfam" id="PF13715">
    <property type="entry name" value="CarbopepD_reg_2"/>
    <property type="match status" value="1"/>
</dbReference>
<dbReference type="NCBIfam" id="TIGR04057">
    <property type="entry name" value="SusC_RagA_signa"/>
    <property type="match status" value="1"/>
</dbReference>
<evidence type="ECO:0000256" key="1">
    <source>
        <dbReference type="PROSITE-ProRule" id="PRU01360"/>
    </source>
</evidence>
<evidence type="ECO:0000259" key="2">
    <source>
        <dbReference type="Pfam" id="PF07715"/>
    </source>
</evidence>
<dbReference type="InterPro" id="IPR018247">
    <property type="entry name" value="EF_Hand_1_Ca_BS"/>
</dbReference>
<dbReference type="SUPFAM" id="SSF49464">
    <property type="entry name" value="Carboxypeptidase regulatory domain-like"/>
    <property type="match status" value="1"/>
</dbReference>
<dbReference type="AlphaFoldDB" id="F5IWX0"/>
<sequence length="1010" mass="112299">MITIHNSYTRVMLFLLLLFLGFGNISAQENISGTIRGKNGEPLPNASIVVNGKVVQTSKENGAFNLDNANYKSITVEHAGYKSQTVIVGKKKTIEVMLQPVAYNENVQLAFETVPFRSYTGAVSSTTDKELTSIPTQTLGNNLAGKVAGLTVMQSSGEPGSDAPDLYIRGTSTYNSSNVLVLVDGFEGDYNQLLPEEIESVTILKDAAALAIYGIRGANGVMLVKTKRGVKSDKIDIRLNLRGGITSPITLPKFVDAYTYASLYNEALSNDNNGVWSPKYTDAELQAYKDGSDPYYYPNVDWYKETLKESAPYADTNLSFRGGNDNVKYYLALGYINSQKFYISNPDKSFDQLRNLGKTDKYNARANVDVKINSIFSLNANIGAVILSRTYPNSSNFWSTLATTPANAFPIKNEDGSWAASSVYTNNPLGTLSMTGKKSTNERTIQADVVFKQDLGSVLPGLKFSEGVSFTSWSLSNYDISRDYQRWSVTKNNGVVGNPILVVGTKSEFSINQSTRSQWTRQSFQGAAEYETKLNDIHSLYGMLGAMYSRYYVDGNNVAYLNAGSFGRVGYGYNNRYFSEFGFSYSGSENLPKGHKFGFFPSISFAWVLSNEKFLENNSLIDFLKMRASAGMLGSADLGSTRFGYQTYYVNSQYSYQLGSSGTSSVTGIKEGRLGNSNITYEKNYKYNLGFDFGLLNKLNGKLDLFTEKRKGILVVQTPQVPSVIGMTLPYENLGEVSNKGFELELVYSEKINGFEFSIGGNIAYAKNKIDYQAEVFRKNDFSRRTGHSVNDLFGLEAIGFFQSEEEINDSNTPIHTFAQVQPGDIRYKDQDNNGIIDENDIVRLGHSSLPELNYGINLTLAYKGFDFNVFLFGQAIRNIMLTKDQYAFAFYNNGQAPEASLGRWAYYPDKGIDTRSSATYPRLSTSDNSNNYRYSSFWMKNASFLRLRNIELGYSLPKSITDKLQLSGVRVYVSGTNLLTFTPLEDYDPQVMTGYPLSKSYNMGINLQF</sequence>
<dbReference type="Pfam" id="PF07715">
    <property type="entry name" value="Plug"/>
    <property type="match status" value="1"/>
</dbReference>
<comment type="similarity">
    <text evidence="1">Belongs to the TonB-dependent receptor family.</text>
</comment>
<evidence type="ECO:0000313" key="4">
    <source>
        <dbReference type="Proteomes" id="UP000004913"/>
    </source>
</evidence>
<keyword evidence="1" id="KW-0998">Cell outer membrane</keyword>
<organism evidence="3 4">
    <name type="scientific">Dysgonomonas gadei ATCC BAA-286</name>
    <dbReference type="NCBI Taxonomy" id="742766"/>
    <lineage>
        <taxon>Bacteria</taxon>
        <taxon>Pseudomonadati</taxon>
        <taxon>Bacteroidota</taxon>
        <taxon>Bacteroidia</taxon>
        <taxon>Bacteroidales</taxon>
        <taxon>Dysgonomonadaceae</taxon>
        <taxon>Dysgonomonas</taxon>
    </lineage>
</organism>
<reference evidence="3 4" key="1">
    <citation type="submission" date="2011-04" db="EMBL/GenBank/DDBJ databases">
        <title>The Genome Sequence of Dysgonomonas gadei ATCC BAA-286.</title>
        <authorList>
            <consortium name="The Broad Institute Genome Sequencing Platform"/>
            <person name="Earl A."/>
            <person name="Ward D."/>
            <person name="Feldgarden M."/>
            <person name="Gevers D."/>
            <person name="Pudlo N."/>
            <person name="Martens E."/>
            <person name="Allen-Vercoe E."/>
            <person name="Young S.K."/>
            <person name="Zeng Q."/>
            <person name="Gargeya S."/>
            <person name="Fitzgerald M."/>
            <person name="Haas B."/>
            <person name="Abouelleil A."/>
            <person name="Alvarado L."/>
            <person name="Arachchi H.M."/>
            <person name="Berlin A."/>
            <person name="Brown A."/>
            <person name="Chapman S.B."/>
            <person name="Chen Z."/>
            <person name="Dunbar C."/>
            <person name="Freedman E."/>
            <person name="Gearin G."/>
            <person name="Gellesch M."/>
            <person name="Goldberg J."/>
            <person name="Griggs A."/>
            <person name="Gujja S."/>
            <person name="Heiman D."/>
            <person name="Howarth C."/>
            <person name="Larson L."/>
            <person name="Lui A."/>
            <person name="MacDonald P.J.P."/>
            <person name="Mehta T."/>
            <person name="Montmayeur A."/>
            <person name="Murphy C."/>
            <person name="Neiman D."/>
            <person name="Pearson M."/>
            <person name="Priest M."/>
            <person name="Roberts A."/>
            <person name="Saif S."/>
            <person name="Shea T."/>
            <person name="Shenoy N."/>
            <person name="Sisk P."/>
            <person name="Stolte C."/>
            <person name="Sykes S."/>
            <person name="Yandava C."/>
            <person name="Wortman J."/>
            <person name="Nusbaum C."/>
            <person name="Birren B."/>
        </authorList>
    </citation>
    <scope>NUCLEOTIDE SEQUENCE [LARGE SCALE GENOMIC DNA]</scope>
    <source>
        <strain evidence="3 4">ATCC BAA-286</strain>
    </source>
</reference>
<dbReference type="Proteomes" id="UP000004913">
    <property type="component" value="Unassembled WGS sequence"/>
</dbReference>
<dbReference type="SUPFAM" id="SSF56935">
    <property type="entry name" value="Porins"/>
    <property type="match status" value="1"/>
</dbReference>
<dbReference type="Gene3D" id="2.60.40.1120">
    <property type="entry name" value="Carboxypeptidase-like, regulatory domain"/>
    <property type="match status" value="1"/>
</dbReference>
<dbReference type="STRING" id="742766.HMPREF9455_01587"/>
<dbReference type="Gene3D" id="2.170.130.10">
    <property type="entry name" value="TonB-dependent receptor, plug domain"/>
    <property type="match status" value="1"/>
</dbReference>
<dbReference type="eggNOG" id="COG1629">
    <property type="taxonomic scope" value="Bacteria"/>
</dbReference>
<dbReference type="EMBL" id="ADLV01000018">
    <property type="protein sequence ID" value="EGK02317.1"/>
    <property type="molecule type" value="Genomic_DNA"/>
</dbReference>
<evidence type="ECO:0000313" key="3">
    <source>
        <dbReference type="EMBL" id="EGK02317.1"/>
    </source>
</evidence>
<keyword evidence="4" id="KW-1185">Reference proteome</keyword>
<feature type="domain" description="TonB-dependent receptor plug" evidence="2">
    <location>
        <begin position="117"/>
        <end position="221"/>
    </location>
</feature>
<dbReference type="RefSeq" id="WP_006799102.1">
    <property type="nucleotide sequence ID" value="NZ_GL891981.1"/>
</dbReference>
<dbReference type="GO" id="GO:0009279">
    <property type="term" value="C:cell outer membrane"/>
    <property type="evidence" value="ECO:0007669"/>
    <property type="project" value="UniProtKB-SubCell"/>
</dbReference>
<dbReference type="InterPro" id="IPR008969">
    <property type="entry name" value="CarboxyPept-like_regulatory"/>
</dbReference>
<comment type="subcellular location">
    <subcellularLocation>
        <location evidence="1">Cell outer membrane</location>
        <topology evidence="1">Multi-pass membrane protein</topology>
    </subcellularLocation>
</comment>
<dbReference type="InterPro" id="IPR039426">
    <property type="entry name" value="TonB-dep_rcpt-like"/>
</dbReference>
<proteinExistence type="inferred from homology"/>
<dbReference type="OrthoDB" id="1032271at2"/>
<name>F5IWX0_9BACT</name>
<keyword evidence="1" id="KW-0472">Membrane</keyword>
<protein>
    <recommendedName>
        <fullName evidence="2">TonB-dependent receptor plug domain-containing protein</fullName>
    </recommendedName>
</protein>